<dbReference type="OrthoDB" id="710347at2"/>
<reference evidence="2 3" key="1">
    <citation type="submission" date="2017-05" db="EMBL/GenBank/DDBJ databases">
        <authorList>
            <person name="Varghese N."/>
            <person name="Submissions S."/>
        </authorList>
    </citation>
    <scope>NUCLEOTIDE SEQUENCE [LARGE SCALE GENOMIC DNA]</scope>
    <source>
        <strain evidence="2 3">DSM 19382</strain>
    </source>
</reference>
<name>A0A521BM58_9FLAO</name>
<dbReference type="EMBL" id="FXTA01000001">
    <property type="protein sequence ID" value="SMO48234.1"/>
    <property type="molecule type" value="Genomic_DNA"/>
</dbReference>
<proteinExistence type="predicted"/>
<evidence type="ECO:0000313" key="2">
    <source>
        <dbReference type="EMBL" id="SMO48234.1"/>
    </source>
</evidence>
<evidence type="ECO:0000313" key="4">
    <source>
        <dbReference type="Proteomes" id="UP000468990"/>
    </source>
</evidence>
<evidence type="ECO:0000313" key="3">
    <source>
        <dbReference type="Proteomes" id="UP000317289"/>
    </source>
</evidence>
<organism evidence="2 3">
    <name type="scientific">Flavobacterium resistens</name>
    <dbReference type="NCBI Taxonomy" id="443612"/>
    <lineage>
        <taxon>Bacteria</taxon>
        <taxon>Pseudomonadati</taxon>
        <taxon>Bacteroidota</taxon>
        <taxon>Flavobacteriia</taxon>
        <taxon>Flavobacteriales</taxon>
        <taxon>Flavobacteriaceae</taxon>
        <taxon>Flavobacterium</taxon>
    </lineage>
</organism>
<reference evidence="1 4" key="2">
    <citation type="submission" date="2019-11" db="EMBL/GenBank/DDBJ databases">
        <title>Flavobacterium resistens genome.</title>
        <authorList>
            <person name="Wilson V.M."/>
            <person name="Newman J.D."/>
        </authorList>
    </citation>
    <scope>NUCLEOTIDE SEQUENCE [LARGE SCALE GENOMIC DNA]</scope>
    <source>
        <strain evidence="1 4">DSM 19382</strain>
    </source>
</reference>
<gene>
    <name evidence="1" type="ORF">GJU42_06030</name>
    <name evidence="2" type="ORF">SAMN06265349_1011210</name>
</gene>
<sequence length="119" mass="14169">MDIIGNRLMASTIEEVIENSQKQTIIFNLMFPYDFANNLFEERYLKFNNVIFYQVEEIIIPLGRIPQICNINDLGEFHKIVITPPDNLEVKFIRRKFEITTTVGKRIIEFSDYEFEDKK</sequence>
<keyword evidence="4" id="KW-1185">Reference proteome</keyword>
<dbReference type="EMBL" id="WKKG01000002">
    <property type="protein sequence ID" value="MRX67521.1"/>
    <property type="molecule type" value="Genomic_DNA"/>
</dbReference>
<dbReference type="Proteomes" id="UP000317289">
    <property type="component" value="Unassembled WGS sequence"/>
</dbReference>
<dbReference type="Proteomes" id="UP000468990">
    <property type="component" value="Unassembled WGS sequence"/>
</dbReference>
<accession>A0A521BM58</accession>
<dbReference type="RefSeq" id="WP_142449785.1">
    <property type="nucleotide sequence ID" value="NZ_FXTA01000001.1"/>
</dbReference>
<dbReference type="AlphaFoldDB" id="A0A521BM58"/>
<evidence type="ECO:0000313" key="1">
    <source>
        <dbReference type="EMBL" id="MRX67521.1"/>
    </source>
</evidence>
<protein>
    <submittedName>
        <fullName evidence="2">Uncharacterized protein</fullName>
    </submittedName>
</protein>